<reference evidence="2 3" key="1">
    <citation type="submission" date="2021-06" db="EMBL/GenBank/DDBJ databases">
        <title>Enterococcus alishanensis sp. nov., a novel lactic acid bacterium isolated from fresh coffee beans.</title>
        <authorList>
            <person name="Chen Y.-S."/>
        </authorList>
    </citation>
    <scope>NUCLEOTIDE SEQUENCE [LARGE SCALE GENOMIC DNA]</scope>
    <source>
        <strain evidence="2 3">ALS3</strain>
    </source>
</reference>
<feature type="transmembrane region" description="Helical" evidence="1">
    <location>
        <begin position="166"/>
        <end position="184"/>
    </location>
</feature>
<feature type="transmembrane region" description="Helical" evidence="1">
    <location>
        <begin position="251"/>
        <end position="272"/>
    </location>
</feature>
<keyword evidence="1" id="KW-0812">Transmembrane</keyword>
<feature type="transmembrane region" description="Helical" evidence="1">
    <location>
        <begin position="293"/>
        <end position="311"/>
    </location>
</feature>
<name>A0ABS6TCU0_9ENTE</name>
<evidence type="ECO:0000256" key="1">
    <source>
        <dbReference type="SAM" id="Phobius"/>
    </source>
</evidence>
<sequence>MEFFLNSEIPMNDKLLELMFIVMGLLCIYLALKHLRSWQGFASFEAFLFWFLLGVVLAAGRWLPSYITGILILIMTLPAIQRKSQPFTGVAKKIKFDPQLFQGNKIFIPALSIGTVAILCSFFTDISSLVGIGIGVVLAMFILFIFSRKNTPRVFLRDGANMLETIGPLSMLPMLLASLGAIYTEAGVGVTIAEIMQNMVPKGNVYAGMILLSVGMVIFTMIMGNSFASITVMLVGIGYPFVLSYGVDPVIGMVALSIGSCGTLMTPMAANFNIVPVNILEMKDKYGVIKNQIVVSLAMFVCQLLYLFMFIY</sequence>
<dbReference type="Pfam" id="PF06166">
    <property type="entry name" value="DUF979"/>
    <property type="match status" value="1"/>
</dbReference>
<proteinExistence type="predicted"/>
<keyword evidence="3" id="KW-1185">Reference proteome</keyword>
<feature type="transmembrane region" description="Helical" evidence="1">
    <location>
        <begin position="106"/>
        <end position="124"/>
    </location>
</feature>
<dbReference type="InterPro" id="IPR009323">
    <property type="entry name" value="DUF979"/>
</dbReference>
<comment type="caution">
    <text evidence="2">The sequence shown here is derived from an EMBL/GenBank/DDBJ whole genome shotgun (WGS) entry which is preliminary data.</text>
</comment>
<evidence type="ECO:0000313" key="3">
    <source>
        <dbReference type="Proteomes" id="UP000774130"/>
    </source>
</evidence>
<gene>
    <name evidence="2" type="ORF">KUA55_08530</name>
</gene>
<protein>
    <submittedName>
        <fullName evidence="2">DUF979 domain-containing protein</fullName>
    </submittedName>
</protein>
<keyword evidence="1" id="KW-0472">Membrane</keyword>
<evidence type="ECO:0000313" key="2">
    <source>
        <dbReference type="EMBL" id="MBV7390723.1"/>
    </source>
</evidence>
<dbReference type="EMBL" id="JAHUZB010000003">
    <property type="protein sequence ID" value="MBV7390723.1"/>
    <property type="molecule type" value="Genomic_DNA"/>
</dbReference>
<accession>A0ABS6TCU0</accession>
<feature type="transmembrane region" description="Helical" evidence="1">
    <location>
        <begin position="15"/>
        <end position="32"/>
    </location>
</feature>
<feature type="transmembrane region" description="Helical" evidence="1">
    <location>
        <begin position="130"/>
        <end position="146"/>
    </location>
</feature>
<dbReference type="RefSeq" id="WP_218325780.1">
    <property type="nucleotide sequence ID" value="NZ_JAHUZB010000003.1"/>
</dbReference>
<dbReference type="Proteomes" id="UP000774130">
    <property type="component" value="Unassembled WGS sequence"/>
</dbReference>
<organism evidence="2 3">
    <name type="scientific">Enterococcus alishanensis</name>
    <dbReference type="NCBI Taxonomy" id="1303817"/>
    <lineage>
        <taxon>Bacteria</taxon>
        <taxon>Bacillati</taxon>
        <taxon>Bacillota</taxon>
        <taxon>Bacilli</taxon>
        <taxon>Lactobacillales</taxon>
        <taxon>Enterococcaceae</taxon>
        <taxon>Enterococcus</taxon>
    </lineage>
</organism>
<keyword evidence="1" id="KW-1133">Transmembrane helix</keyword>
<feature type="transmembrane region" description="Helical" evidence="1">
    <location>
        <begin position="41"/>
        <end position="60"/>
    </location>
</feature>